<reference evidence="4" key="1">
    <citation type="submission" date="2023-03" db="EMBL/GenBank/DDBJ databases">
        <title>Massive genome expansion in bonnet fungi (Mycena s.s.) driven by repeated elements and novel gene families across ecological guilds.</title>
        <authorList>
            <consortium name="Lawrence Berkeley National Laboratory"/>
            <person name="Harder C.B."/>
            <person name="Miyauchi S."/>
            <person name="Viragh M."/>
            <person name="Kuo A."/>
            <person name="Thoen E."/>
            <person name="Andreopoulos B."/>
            <person name="Lu D."/>
            <person name="Skrede I."/>
            <person name="Drula E."/>
            <person name="Henrissat B."/>
            <person name="Morin E."/>
            <person name="Kohler A."/>
            <person name="Barry K."/>
            <person name="LaButti K."/>
            <person name="Morin E."/>
            <person name="Salamov A."/>
            <person name="Lipzen A."/>
            <person name="Mereny Z."/>
            <person name="Hegedus B."/>
            <person name="Baldrian P."/>
            <person name="Stursova M."/>
            <person name="Weitz H."/>
            <person name="Taylor A."/>
            <person name="Grigoriev I.V."/>
            <person name="Nagy L.G."/>
            <person name="Martin F."/>
            <person name="Kauserud H."/>
        </authorList>
    </citation>
    <scope>NUCLEOTIDE SEQUENCE</scope>
    <source>
        <strain evidence="4">CBHHK182m</strain>
    </source>
</reference>
<keyword evidence="3" id="KW-0472">Membrane</keyword>
<keyword evidence="3" id="KW-0812">Transmembrane</keyword>
<evidence type="ECO:0000256" key="3">
    <source>
        <dbReference type="SAM" id="Phobius"/>
    </source>
</evidence>
<sequence>MYAPFCPFLHLPSSPSAHLGSFVCFFASYTSLSVMRLSAAVLSALQLSLAAVVLGDPIPSSTTTVFVTTSLPPFSTATVVVPQPETSPAVVPHTDTPPAIMTPPPQSRLRTQMLIGVITTLAILGVLAAVILGFLNRRVRNRRHNSKLAVDEEAAVSSGPVPSQHFTATLHEQISDSTRRIEELEAEARRMQAELVALRRARGSDVAYKRGTGYTVNVAQRDKFEALAARARELKTHREPDPTEDALPHYKQLESESP</sequence>
<comment type="caution">
    <text evidence="4">The sequence shown here is derived from an EMBL/GenBank/DDBJ whole genome shotgun (WGS) entry which is preliminary data.</text>
</comment>
<evidence type="ECO:0000313" key="5">
    <source>
        <dbReference type="Proteomes" id="UP001215598"/>
    </source>
</evidence>
<feature type="region of interest" description="Disordered" evidence="2">
    <location>
        <begin position="86"/>
        <end position="105"/>
    </location>
</feature>
<name>A0AAD7K4K7_9AGAR</name>
<proteinExistence type="predicted"/>
<evidence type="ECO:0008006" key="6">
    <source>
        <dbReference type="Google" id="ProtNLM"/>
    </source>
</evidence>
<dbReference type="EMBL" id="JARKIB010000008">
    <property type="protein sequence ID" value="KAJ7777017.1"/>
    <property type="molecule type" value="Genomic_DNA"/>
</dbReference>
<keyword evidence="3" id="KW-1133">Transmembrane helix</keyword>
<feature type="transmembrane region" description="Helical" evidence="3">
    <location>
        <begin position="113"/>
        <end position="135"/>
    </location>
</feature>
<feature type="coiled-coil region" evidence="1">
    <location>
        <begin position="167"/>
        <end position="201"/>
    </location>
</feature>
<keyword evidence="1" id="KW-0175">Coiled coil</keyword>
<evidence type="ECO:0000256" key="1">
    <source>
        <dbReference type="SAM" id="Coils"/>
    </source>
</evidence>
<dbReference type="AlphaFoldDB" id="A0AAD7K4K7"/>
<dbReference type="Proteomes" id="UP001215598">
    <property type="component" value="Unassembled WGS sequence"/>
</dbReference>
<protein>
    <recommendedName>
        <fullName evidence="6">Transmembrane protein</fullName>
    </recommendedName>
</protein>
<evidence type="ECO:0000256" key="2">
    <source>
        <dbReference type="SAM" id="MobiDB-lite"/>
    </source>
</evidence>
<gene>
    <name evidence="4" type="ORF">B0H16DRAFT_1683761</name>
</gene>
<feature type="region of interest" description="Disordered" evidence="2">
    <location>
        <begin position="232"/>
        <end position="258"/>
    </location>
</feature>
<evidence type="ECO:0000313" key="4">
    <source>
        <dbReference type="EMBL" id="KAJ7777017.1"/>
    </source>
</evidence>
<organism evidence="4 5">
    <name type="scientific">Mycena metata</name>
    <dbReference type="NCBI Taxonomy" id="1033252"/>
    <lineage>
        <taxon>Eukaryota</taxon>
        <taxon>Fungi</taxon>
        <taxon>Dikarya</taxon>
        <taxon>Basidiomycota</taxon>
        <taxon>Agaricomycotina</taxon>
        <taxon>Agaricomycetes</taxon>
        <taxon>Agaricomycetidae</taxon>
        <taxon>Agaricales</taxon>
        <taxon>Marasmiineae</taxon>
        <taxon>Mycenaceae</taxon>
        <taxon>Mycena</taxon>
    </lineage>
</organism>
<keyword evidence="5" id="KW-1185">Reference proteome</keyword>
<accession>A0AAD7K4K7</accession>